<dbReference type="RefSeq" id="WP_167035284.1">
    <property type="nucleotide sequence ID" value="NZ_CP050177.1"/>
</dbReference>
<organism evidence="4 5">
    <name type="scientific">Streptomyces liangshanensis</name>
    <dbReference type="NCBI Taxonomy" id="2717324"/>
    <lineage>
        <taxon>Bacteria</taxon>
        <taxon>Bacillati</taxon>
        <taxon>Actinomycetota</taxon>
        <taxon>Actinomycetes</taxon>
        <taxon>Kitasatosporales</taxon>
        <taxon>Streptomycetaceae</taxon>
        <taxon>Streptomyces</taxon>
    </lineage>
</organism>
<dbReference type="SUPFAM" id="SSF53474">
    <property type="entry name" value="alpha/beta-Hydrolases"/>
    <property type="match status" value="1"/>
</dbReference>
<dbReference type="Proteomes" id="UP000501179">
    <property type="component" value="Chromosome"/>
</dbReference>
<dbReference type="Pfam" id="PF02230">
    <property type="entry name" value="Abhydrolase_2"/>
    <property type="match status" value="1"/>
</dbReference>
<sequence length="219" mass="23102">MAPARQSPVSPLVVRWSRAEGERAGTPLLLALHGRGSDERAFSGIAPYLPEGLTIAFVRAPIAEGGGYAWFTNRGIGRPVAESIADSAAQVLDWLDTVADRHTSVSVLGFSGGMAMAGGLLFTQPERFSSAVLLSGTLPWDAGLPAGPGRLAGVRVLWGRDEADTVIPADLVARTGRWLREESGADLAERVYPALGHALGEGELHDIHTFLAETGDRPS</sequence>
<dbReference type="EMBL" id="CP050177">
    <property type="protein sequence ID" value="QIQ06313.1"/>
    <property type="molecule type" value="Genomic_DNA"/>
</dbReference>
<name>A0A6G9H703_9ACTN</name>
<evidence type="ECO:0000256" key="2">
    <source>
        <dbReference type="ARBA" id="ARBA00022801"/>
    </source>
</evidence>
<gene>
    <name evidence="4" type="ORF">HA039_31940</name>
</gene>
<evidence type="ECO:0000313" key="4">
    <source>
        <dbReference type="EMBL" id="QIQ06313.1"/>
    </source>
</evidence>
<dbReference type="InterPro" id="IPR050565">
    <property type="entry name" value="LYPA1-2/EST-like"/>
</dbReference>
<dbReference type="InterPro" id="IPR003140">
    <property type="entry name" value="PLipase/COase/thioEstase"/>
</dbReference>
<evidence type="ECO:0000256" key="1">
    <source>
        <dbReference type="ARBA" id="ARBA00006499"/>
    </source>
</evidence>
<reference evidence="4 5" key="1">
    <citation type="submission" date="2020-03" db="EMBL/GenBank/DDBJ databases">
        <title>A novel species.</title>
        <authorList>
            <person name="Gao J."/>
        </authorList>
    </citation>
    <scope>NUCLEOTIDE SEQUENCE [LARGE SCALE GENOMIC DNA]</scope>
    <source>
        <strain evidence="4 5">QMT-12</strain>
    </source>
</reference>
<evidence type="ECO:0000259" key="3">
    <source>
        <dbReference type="Pfam" id="PF02230"/>
    </source>
</evidence>
<accession>A0A6G9H703</accession>
<dbReference type="KEGG" id="slia:HA039_31940"/>
<dbReference type="PANTHER" id="PTHR10655">
    <property type="entry name" value="LYSOPHOSPHOLIPASE-RELATED"/>
    <property type="match status" value="1"/>
</dbReference>
<dbReference type="Gene3D" id="3.40.50.1820">
    <property type="entry name" value="alpha/beta hydrolase"/>
    <property type="match status" value="1"/>
</dbReference>
<protein>
    <submittedName>
        <fullName evidence="4">Phospholipase</fullName>
    </submittedName>
</protein>
<feature type="domain" description="Phospholipase/carboxylesterase/thioesterase" evidence="3">
    <location>
        <begin position="22"/>
        <end position="212"/>
    </location>
</feature>
<dbReference type="PANTHER" id="PTHR10655:SF17">
    <property type="entry name" value="LYSOPHOSPHOLIPASE-LIKE PROTEIN 1"/>
    <property type="match status" value="1"/>
</dbReference>
<dbReference type="AlphaFoldDB" id="A0A6G9H703"/>
<keyword evidence="2" id="KW-0378">Hydrolase</keyword>
<dbReference type="InterPro" id="IPR029058">
    <property type="entry name" value="AB_hydrolase_fold"/>
</dbReference>
<dbReference type="GO" id="GO:0016787">
    <property type="term" value="F:hydrolase activity"/>
    <property type="evidence" value="ECO:0007669"/>
    <property type="project" value="UniProtKB-KW"/>
</dbReference>
<proteinExistence type="inferred from homology"/>
<evidence type="ECO:0000313" key="5">
    <source>
        <dbReference type="Proteomes" id="UP000501179"/>
    </source>
</evidence>
<comment type="similarity">
    <text evidence="1">Belongs to the AB hydrolase superfamily. AB hydrolase 2 family.</text>
</comment>
<keyword evidence="5" id="KW-1185">Reference proteome</keyword>